<evidence type="ECO:0000313" key="2">
    <source>
        <dbReference type="Proteomes" id="UP000008144"/>
    </source>
</evidence>
<reference evidence="1" key="4">
    <citation type="submission" date="2025-09" db="UniProtKB">
        <authorList>
            <consortium name="Ensembl"/>
        </authorList>
    </citation>
    <scope>IDENTIFICATION</scope>
</reference>
<reference evidence="1" key="3">
    <citation type="submission" date="2025-08" db="UniProtKB">
        <authorList>
            <consortium name="Ensembl"/>
        </authorList>
    </citation>
    <scope>IDENTIFICATION</scope>
</reference>
<protein>
    <submittedName>
        <fullName evidence="1">Uncharacterized protein</fullName>
    </submittedName>
</protein>
<organism evidence="1 2">
    <name type="scientific">Ciona intestinalis</name>
    <name type="common">Transparent sea squirt</name>
    <name type="synonym">Ascidia intestinalis</name>
    <dbReference type="NCBI Taxonomy" id="7719"/>
    <lineage>
        <taxon>Eukaryota</taxon>
        <taxon>Metazoa</taxon>
        <taxon>Chordata</taxon>
        <taxon>Tunicata</taxon>
        <taxon>Ascidiacea</taxon>
        <taxon>Phlebobranchia</taxon>
        <taxon>Cionidae</taxon>
        <taxon>Ciona</taxon>
    </lineage>
</organism>
<reference evidence="2" key="1">
    <citation type="journal article" date="2002" name="Science">
        <title>The draft genome of Ciona intestinalis: insights into chordate and vertebrate origins.</title>
        <authorList>
            <person name="Dehal P."/>
            <person name="Satou Y."/>
            <person name="Campbell R.K."/>
            <person name="Chapman J."/>
            <person name="Degnan B."/>
            <person name="De Tomaso A."/>
            <person name="Davidson B."/>
            <person name="Di Gregorio A."/>
            <person name="Gelpke M."/>
            <person name="Goodstein D.M."/>
            <person name="Harafuji N."/>
            <person name="Hastings K.E."/>
            <person name="Ho I."/>
            <person name="Hotta K."/>
            <person name="Huang W."/>
            <person name="Kawashima T."/>
            <person name="Lemaire P."/>
            <person name="Martinez D."/>
            <person name="Meinertzhagen I.A."/>
            <person name="Necula S."/>
            <person name="Nonaka M."/>
            <person name="Putnam N."/>
            <person name="Rash S."/>
            <person name="Saiga H."/>
            <person name="Satake M."/>
            <person name="Terry A."/>
            <person name="Yamada L."/>
            <person name="Wang H.G."/>
            <person name="Awazu S."/>
            <person name="Azumi K."/>
            <person name="Boore J."/>
            <person name="Branno M."/>
            <person name="Chin-Bow S."/>
            <person name="DeSantis R."/>
            <person name="Doyle S."/>
            <person name="Francino P."/>
            <person name="Keys D.N."/>
            <person name="Haga S."/>
            <person name="Hayashi H."/>
            <person name="Hino K."/>
            <person name="Imai K.S."/>
            <person name="Inaba K."/>
            <person name="Kano S."/>
            <person name="Kobayashi K."/>
            <person name="Kobayashi M."/>
            <person name="Lee B.I."/>
            <person name="Makabe K.W."/>
            <person name="Manohar C."/>
            <person name="Matassi G."/>
            <person name="Medina M."/>
            <person name="Mochizuki Y."/>
            <person name="Mount S."/>
            <person name="Morishita T."/>
            <person name="Miura S."/>
            <person name="Nakayama A."/>
            <person name="Nishizaka S."/>
            <person name="Nomoto H."/>
            <person name="Ohta F."/>
            <person name="Oishi K."/>
            <person name="Rigoutsos I."/>
            <person name="Sano M."/>
            <person name="Sasaki A."/>
            <person name="Sasakura Y."/>
            <person name="Shoguchi E."/>
            <person name="Shin-i T."/>
            <person name="Spagnuolo A."/>
            <person name="Stainier D."/>
            <person name="Suzuki M.M."/>
            <person name="Tassy O."/>
            <person name="Takatori N."/>
            <person name="Tokuoka M."/>
            <person name="Yagi K."/>
            <person name="Yoshizaki F."/>
            <person name="Wada S."/>
            <person name="Zhang C."/>
            <person name="Hyatt P.D."/>
            <person name="Larimer F."/>
            <person name="Detter C."/>
            <person name="Doggett N."/>
            <person name="Glavina T."/>
            <person name="Hawkins T."/>
            <person name="Richardson P."/>
            <person name="Lucas S."/>
            <person name="Kohara Y."/>
            <person name="Levine M."/>
            <person name="Satoh N."/>
            <person name="Rokhsar D.S."/>
        </authorList>
    </citation>
    <scope>NUCLEOTIDE SEQUENCE [LARGE SCALE GENOMIC DNA]</scope>
</reference>
<proteinExistence type="predicted"/>
<accession>H2Y3T8</accession>
<dbReference type="InParanoid" id="H2Y3T8"/>
<dbReference type="HOGENOM" id="CLU_2995852_0_0_1"/>
<sequence length="57" mass="6288">MLFYDIHFSRLTVSPARSSLASLMTLLLPESLNRLIPDSLSLLDCTVPSSIDSLCSF</sequence>
<keyword evidence="2" id="KW-1185">Reference proteome</keyword>
<name>H2Y3T8_CIOIN</name>
<dbReference type="Proteomes" id="UP000008144">
    <property type="component" value="Chromosome 14"/>
</dbReference>
<dbReference type="EMBL" id="EAAA01001304">
    <property type="status" value="NOT_ANNOTATED_CDS"/>
    <property type="molecule type" value="Genomic_DNA"/>
</dbReference>
<dbReference type="Ensembl" id="ENSCINT00000034072.1">
    <property type="protein sequence ID" value="ENSCINP00000036574.1"/>
    <property type="gene ID" value="ENSCING00000021158.1"/>
</dbReference>
<reference evidence="1" key="2">
    <citation type="journal article" date="2008" name="Genome Biol.">
        <title>Improved genome assembly and evidence-based global gene model set for the chordate Ciona intestinalis: new insight into intron and operon populations.</title>
        <authorList>
            <person name="Satou Y."/>
            <person name="Mineta K."/>
            <person name="Ogasawara M."/>
            <person name="Sasakura Y."/>
            <person name="Shoguchi E."/>
            <person name="Ueno K."/>
            <person name="Yamada L."/>
            <person name="Matsumoto J."/>
            <person name="Wasserscheid J."/>
            <person name="Dewar K."/>
            <person name="Wiley G.B."/>
            <person name="Macmil S.L."/>
            <person name="Roe B.A."/>
            <person name="Zeller R.W."/>
            <person name="Hastings K.E."/>
            <person name="Lemaire P."/>
            <person name="Lindquist E."/>
            <person name="Endo T."/>
            <person name="Hotta K."/>
            <person name="Inaba K."/>
        </authorList>
    </citation>
    <scope>NUCLEOTIDE SEQUENCE [LARGE SCALE GENOMIC DNA]</scope>
    <source>
        <strain evidence="1">wild type</strain>
    </source>
</reference>
<evidence type="ECO:0000313" key="1">
    <source>
        <dbReference type="Ensembl" id="ENSCINP00000036574.1"/>
    </source>
</evidence>
<dbReference type="AlphaFoldDB" id="H2Y3T8"/>